<gene>
    <name evidence="2" type="ORF">Thi970DRAFT_03440</name>
</gene>
<organism evidence="2 3">
    <name type="scientific">Thiorhodovibrio frisius</name>
    <dbReference type="NCBI Taxonomy" id="631362"/>
    <lineage>
        <taxon>Bacteria</taxon>
        <taxon>Pseudomonadati</taxon>
        <taxon>Pseudomonadota</taxon>
        <taxon>Gammaproteobacteria</taxon>
        <taxon>Chromatiales</taxon>
        <taxon>Chromatiaceae</taxon>
        <taxon>Thiorhodovibrio</taxon>
    </lineage>
</organism>
<evidence type="ECO:0000313" key="2">
    <source>
        <dbReference type="EMBL" id="EIC19836.1"/>
    </source>
</evidence>
<evidence type="ECO:0000313" key="3">
    <source>
        <dbReference type="Proteomes" id="UP000002964"/>
    </source>
</evidence>
<reference evidence="2 3" key="2">
    <citation type="submission" date="2011-11" db="EMBL/GenBank/DDBJ databases">
        <authorList>
            <consortium name="US DOE Joint Genome Institute"/>
            <person name="Lucas S."/>
            <person name="Han J."/>
            <person name="Lapidus A."/>
            <person name="Cheng J.-F."/>
            <person name="Goodwin L."/>
            <person name="Pitluck S."/>
            <person name="Peters L."/>
            <person name="Ovchinnikova G."/>
            <person name="Zhang X."/>
            <person name="Detter J.C."/>
            <person name="Han C."/>
            <person name="Tapia R."/>
            <person name="Land M."/>
            <person name="Hauser L."/>
            <person name="Kyrpides N."/>
            <person name="Ivanova N."/>
            <person name="Pagani I."/>
            <person name="Vogl K."/>
            <person name="Liu Z."/>
            <person name="Overmann J."/>
            <person name="Frigaard N.-U."/>
            <person name="Bryant D."/>
            <person name="Woyke T."/>
        </authorList>
    </citation>
    <scope>NUCLEOTIDE SEQUENCE [LARGE SCALE GENOMIC DNA]</scope>
    <source>
        <strain evidence="2 3">970</strain>
    </source>
</reference>
<dbReference type="AlphaFoldDB" id="H8Z7C0"/>
<dbReference type="HOGENOM" id="CLU_1395761_0_0_6"/>
<feature type="signal peptide" evidence="1">
    <location>
        <begin position="1"/>
        <end position="23"/>
    </location>
</feature>
<dbReference type="Proteomes" id="UP000002964">
    <property type="component" value="Unassembled WGS sequence"/>
</dbReference>
<keyword evidence="3" id="KW-1185">Reference proteome</keyword>
<feature type="chain" id="PRO_5003618106" evidence="1">
    <location>
        <begin position="24"/>
        <end position="195"/>
    </location>
</feature>
<accession>H8Z7C0</accession>
<proteinExistence type="predicted"/>
<dbReference type="RefSeq" id="WP_009150239.1">
    <property type="nucleotide sequence ID" value="NZ_CP121471.1"/>
</dbReference>
<dbReference type="EMBL" id="JH603170">
    <property type="protein sequence ID" value="EIC19836.1"/>
    <property type="molecule type" value="Genomic_DNA"/>
</dbReference>
<evidence type="ECO:0000256" key="1">
    <source>
        <dbReference type="SAM" id="SignalP"/>
    </source>
</evidence>
<dbReference type="OrthoDB" id="5763676at2"/>
<protein>
    <submittedName>
        <fullName evidence="2">Uncharacterized protein</fullName>
    </submittedName>
</protein>
<keyword evidence="1" id="KW-0732">Signal</keyword>
<dbReference type="PROSITE" id="PS51257">
    <property type="entry name" value="PROKAR_LIPOPROTEIN"/>
    <property type="match status" value="1"/>
</dbReference>
<name>H8Z7C0_9GAMM</name>
<reference evidence="3" key="1">
    <citation type="submission" date="2011-06" db="EMBL/GenBank/DDBJ databases">
        <authorList>
            <consortium name="US DOE Joint Genome Institute (JGI-PGF)"/>
            <person name="Lucas S."/>
            <person name="Han J."/>
            <person name="Lapidus A."/>
            <person name="Cheng J.-F."/>
            <person name="Goodwin L."/>
            <person name="Pitluck S."/>
            <person name="Peters L."/>
            <person name="Land M.L."/>
            <person name="Hauser L."/>
            <person name="Vogl K."/>
            <person name="Liu Z."/>
            <person name="Overmann J."/>
            <person name="Frigaard N.-U."/>
            <person name="Bryant D.A."/>
            <person name="Woyke T.J."/>
        </authorList>
    </citation>
    <scope>NUCLEOTIDE SEQUENCE [LARGE SCALE GENOMIC DNA]</scope>
    <source>
        <strain evidence="3">970</strain>
    </source>
</reference>
<sequence length="195" mass="21294">MNKLTISLMFAISLLSTSSISFGACFSSNDNLPFECRFPQGDSWCVSNFDNKVFAYADACLQQHRTTGTRQSTSAVSLETALKKINDEQCCDVNLIKVVNGEIAGQQRKVALYGVEGCGCGNAWWVSVSVLDMDNNVVDSWGEGIFGFSPDDVAIRRGAIILTGMDYAPDDARCCPSIEKRQILTLVNGKLRPTE</sequence>